<dbReference type="Pfam" id="PF07087">
    <property type="entry name" value="DUF1353"/>
    <property type="match status" value="1"/>
</dbReference>
<dbReference type="AlphaFoldDB" id="A0A7D6Z9R4"/>
<protein>
    <submittedName>
        <fullName evidence="2">DUF1353 domain-containing protein</fullName>
    </submittedName>
</protein>
<keyword evidence="1" id="KW-0812">Transmembrane</keyword>
<evidence type="ECO:0000313" key="3">
    <source>
        <dbReference type="Proteomes" id="UP000515512"/>
    </source>
</evidence>
<keyword evidence="1" id="KW-1133">Transmembrane helix</keyword>
<name>A0A7D6Z9R4_9NOCA</name>
<dbReference type="KEGG" id="nhu:H0264_24300"/>
<feature type="transmembrane region" description="Helical" evidence="1">
    <location>
        <begin position="269"/>
        <end position="290"/>
    </location>
</feature>
<proteinExistence type="predicted"/>
<accession>A0A7D6Z9R4</accession>
<feature type="transmembrane region" description="Helical" evidence="1">
    <location>
        <begin position="302"/>
        <end position="322"/>
    </location>
</feature>
<keyword evidence="3" id="KW-1185">Reference proteome</keyword>
<dbReference type="Proteomes" id="UP000515512">
    <property type="component" value="Chromosome"/>
</dbReference>
<keyword evidence="1" id="KW-0472">Membrane</keyword>
<feature type="transmembrane region" description="Helical" evidence="1">
    <location>
        <begin position="238"/>
        <end position="257"/>
    </location>
</feature>
<reference evidence="2 3" key="1">
    <citation type="submission" date="2020-07" db="EMBL/GenBank/DDBJ databases">
        <authorList>
            <person name="Zhuang K."/>
            <person name="Ran Y."/>
        </authorList>
    </citation>
    <scope>NUCLEOTIDE SEQUENCE [LARGE SCALE GENOMIC DNA]</scope>
    <source>
        <strain evidence="2 3">WCH-YHL-001</strain>
    </source>
</reference>
<feature type="transmembrane region" description="Helical" evidence="1">
    <location>
        <begin position="198"/>
        <end position="218"/>
    </location>
</feature>
<evidence type="ECO:0000256" key="1">
    <source>
        <dbReference type="SAM" id="Phobius"/>
    </source>
</evidence>
<dbReference type="EMBL" id="CP059399">
    <property type="protein sequence ID" value="QLY28478.1"/>
    <property type="molecule type" value="Genomic_DNA"/>
</dbReference>
<dbReference type="RefSeq" id="WP_181579684.1">
    <property type="nucleotide sequence ID" value="NZ_CP059399.1"/>
</dbReference>
<sequence length="323" mass="35145">MKLNVEQGGTPFYDAGTAPQEVARAEVGPEAVAVNESVPGEPPAQPAPDVLPDLTIALDRRVNAKTGREEFRLLHRIGYDDDSPNGVGPIRVPADLEWTTDLTSVPAFLTWLVPKTGAHLPAAILHDGLVLNKGEDASYIARCTIHRDVADRIFRDAMAKTGTGVIRRWMIWSAVTAATMHHGRQVDWGPIRKWHYRFALWGTMLAIVVVGLWCTLDILDVPGIAGVPWIGERPWQELLGGFAGAMVIPLALGSTWGKFRMAGWIMGPLCALIVPAILPILAIGALFVAVDQLQKWQPKAAEALAFVFVATMIGIFLAAWTWG</sequence>
<gene>
    <name evidence="2" type="ORF">H0264_24300</name>
</gene>
<dbReference type="InterPro" id="IPR010767">
    <property type="entry name" value="Phage_CGC-2007_Cje0229"/>
</dbReference>
<organism evidence="2 3">
    <name type="scientific">Nocardia huaxiensis</name>
    <dbReference type="NCBI Taxonomy" id="2755382"/>
    <lineage>
        <taxon>Bacteria</taxon>
        <taxon>Bacillati</taxon>
        <taxon>Actinomycetota</taxon>
        <taxon>Actinomycetes</taxon>
        <taxon>Mycobacteriales</taxon>
        <taxon>Nocardiaceae</taxon>
        <taxon>Nocardia</taxon>
    </lineage>
</organism>
<evidence type="ECO:0000313" key="2">
    <source>
        <dbReference type="EMBL" id="QLY28478.1"/>
    </source>
</evidence>